<organism evidence="1 2">
    <name type="scientific">Calocera cornea HHB12733</name>
    <dbReference type="NCBI Taxonomy" id="1353952"/>
    <lineage>
        <taxon>Eukaryota</taxon>
        <taxon>Fungi</taxon>
        <taxon>Dikarya</taxon>
        <taxon>Basidiomycota</taxon>
        <taxon>Agaricomycotina</taxon>
        <taxon>Dacrymycetes</taxon>
        <taxon>Dacrymycetales</taxon>
        <taxon>Dacrymycetaceae</taxon>
        <taxon>Calocera</taxon>
    </lineage>
</organism>
<reference evidence="1 2" key="1">
    <citation type="journal article" date="2016" name="Mol. Biol. Evol.">
        <title>Comparative Genomics of Early-Diverging Mushroom-Forming Fungi Provides Insights into the Origins of Lignocellulose Decay Capabilities.</title>
        <authorList>
            <person name="Nagy L.G."/>
            <person name="Riley R."/>
            <person name="Tritt A."/>
            <person name="Adam C."/>
            <person name="Daum C."/>
            <person name="Floudas D."/>
            <person name="Sun H."/>
            <person name="Yadav J.S."/>
            <person name="Pangilinan J."/>
            <person name="Larsson K.H."/>
            <person name="Matsuura K."/>
            <person name="Barry K."/>
            <person name="Labutti K."/>
            <person name="Kuo R."/>
            <person name="Ohm R.A."/>
            <person name="Bhattacharya S.S."/>
            <person name="Shirouzu T."/>
            <person name="Yoshinaga Y."/>
            <person name="Martin F.M."/>
            <person name="Grigoriev I.V."/>
            <person name="Hibbett D.S."/>
        </authorList>
    </citation>
    <scope>NUCLEOTIDE SEQUENCE [LARGE SCALE GENOMIC DNA]</scope>
    <source>
        <strain evidence="1 2">HHB12733</strain>
    </source>
</reference>
<dbReference type="Proteomes" id="UP000076842">
    <property type="component" value="Unassembled WGS sequence"/>
</dbReference>
<dbReference type="InParanoid" id="A0A165D5Q4"/>
<dbReference type="AlphaFoldDB" id="A0A165D5Q4"/>
<accession>A0A165D5Q4</accession>
<sequence>MDQLEYLQLGRITPERVFYLMRTMRMPALGRLCLKYLSDTTVVPLLLYNLFPPLRGLTLVHLDCGTSTIRRLLEVSHTIGQLTLVYVDAILEFVIADDIGRAADDHLLPNLQTIGLFGYPAYILEMLVHGRRKLSNSLQHIENTIATFLGPEWAWYPRERLAVPTRRRACGSWWRSTRCPRRASLTLCS</sequence>
<name>A0A165D5Q4_9BASI</name>
<evidence type="ECO:0000313" key="1">
    <source>
        <dbReference type="EMBL" id="KZT52130.1"/>
    </source>
</evidence>
<protein>
    <submittedName>
        <fullName evidence="1">Uncharacterized protein</fullName>
    </submittedName>
</protein>
<proteinExistence type="predicted"/>
<evidence type="ECO:0000313" key="2">
    <source>
        <dbReference type="Proteomes" id="UP000076842"/>
    </source>
</evidence>
<keyword evidence="2" id="KW-1185">Reference proteome</keyword>
<gene>
    <name evidence="1" type="ORF">CALCODRAFT_502652</name>
</gene>
<dbReference type="EMBL" id="KV424077">
    <property type="protein sequence ID" value="KZT52130.1"/>
    <property type="molecule type" value="Genomic_DNA"/>
</dbReference>